<feature type="region of interest" description="Disordered" evidence="6">
    <location>
        <begin position="1"/>
        <end position="53"/>
    </location>
</feature>
<organism evidence="9 10">
    <name type="scientific">Yinghuangia soli</name>
    <dbReference type="NCBI Taxonomy" id="2908204"/>
    <lineage>
        <taxon>Bacteria</taxon>
        <taxon>Bacillati</taxon>
        <taxon>Actinomycetota</taxon>
        <taxon>Actinomycetes</taxon>
        <taxon>Kitasatosporales</taxon>
        <taxon>Streptomycetaceae</taxon>
        <taxon>Yinghuangia</taxon>
    </lineage>
</organism>
<reference evidence="9" key="1">
    <citation type="submission" date="2022-01" db="EMBL/GenBank/DDBJ databases">
        <title>Genome-Based Taxonomic Classification of the Phylum Actinobacteria.</title>
        <authorList>
            <person name="Gao Y."/>
        </authorList>
    </citation>
    <scope>NUCLEOTIDE SEQUENCE</scope>
    <source>
        <strain evidence="9">KLBMP 8922</strain>
    </source>
</reference>
<dbReference type="InterPro" id="IPR049453">
    <property type="entry name" value="Memb_transporter_dom"/>
</dbReference>
<keyword evidence="4 7" id="KW-0472">Membrane</keyword>
<sequence>MPEDAKPELPAAEPRRALPPGPSASEAPAPPGVADTGPLLPFPEAHPPGLAPSPVGSTLRPIVTLTDERFAWSNGVRAALGVGLPFALVTATAGVEHGATAAIGGYAVLYASREPYRRRARVLAAVGLGLAAAYTAGALVAGHRWFTALVIAVVAAAATFLCGALRVGRPGGYIFTLVCALGTFVPPDLGLLPTNLGWLLVGCAGGWLVSMSGWLFRPHHPEHVVTADAFRAVAGFLDAIGSPQVDAARHRASHGVYQAWVTLTGAADRHARMSGEARRLQVLVRRAHDVFHAGELLAEERSKPLPPEIGDVVRGLADAVGRPALVPLPEFLAGPETNGQRRLRTALRDAVRAAAEPTLGKGEALKGERPGALELLETAAGRASLLPPVAIRTGLAVGAATGDAEILPIVHPSWVAIGAAAALQGGNAVLDLGSALQRAIGTAIGVFVVTVFLHDLSPGPWETVVAVALLYGAAQTVIRRNLVAGTAFITPVPLLLVGAGVPGSEVGDLAFTRLLDMLLGLAIGLFISFFLWRRASTARLPAALGRAIRAEGLLLRSVVAGRAEEDAAGWLRTRTAARRELIQLWNVYESSLGELAGRRVGVQRLWPAVVVAQRLGFRLMAAPFKPAPALAEPPPPEELDELAAYVQELAEELEKLDAYIQELASAAEDRRTPAPPELPEMWGHPVLRQHLKRLTRALGEAAEPVAPSLATQFLSHLSEPPRRVREADQPGAGQLR</sequence>
<evidence type="ECO:0000256" key="7">
    <source>
        <dbReference type="SAM" id="Phobius"/>
    </source>
</evidence>
<feature type="transmembrane region" description="Helical" evidence="7">
    <location>
        <begin position="196"/>
        <end position="216"/>
    </location>
</feature>
<protein>
    <submittedName>
        <fullName evidence="9">FUSC family protein</fullName>
    </submittedName>
</protein>
<comment type="caution">
    <text evidence="9">The sequence shown here is derived from an EMBL/GenBank/DDBJ whole genome shotgun (WGS) entry which is preliminary data.</text>
</comment>
<comment type="subcellular location">
    <subcellularLocation>
        <location evidence="1">Membrane</location>
        <topology evidence="1">Multi-pass membrane protein</topology>
    </subcellularLocation>
</comment>
<dbReference type="Proteomes" id="UP001165378">
    <property type="component" value="Unassembled WGS sequence"/>
</dbReference>
<evidence type="ECO:0000256" key="5">
    <source>
        <dbReference type="SAM" id="Coils"/>
    </source>
</evidence>
<keyword evidence="10" id="KW-1185">Reference proteome</keyword>
<keyword evidence="3 7" id="KW-1133">Transmembrane helix</keyword>
<evidence type="ECO:0000256" key="1">
    <source>
        <dbReference type="ARBA" id="ARBA00004141"/>
    </source>
</evidence>
<feature type="coiled-coil region" evidence="5">
    <location>
        <begin position="639"/>
        <end position="669"/>
    </location>
</feature>
<keyword evidence="2 7" id="KW-0812">Transmembrane</keyword>
<proteinExistence type="predicted"/>
<evidence type="ECO:0000256" key="6">
    <source>
        <dbReference type="SAM" id="MobiDB-lite"/>
    </source>
</evidence>
<dbReference type="AlphaFoldDB" id="A0AA41U0P6"/>
<name>A0AA41U0P6_9ACTN</name>
<evidence type="ECO:0000313" key="9">
    <source>
        <dbReference type="EMBL" id="MCF2530023.1"/>
    </source>
</evidence>
<evidence type="ECO:0000256" key="3">
    <source>
        <dbReference type="ARBA" id="ARBA00022989"/>
    </source>
</evidence>
<dbReference type="EMBL" id="JAKFHA010000014">
    <property type="protein sequence ID" value="MCF2530023.1"/>
    <property type="molecule type" value="Genomic_DNA"/>
</dbReference>
<feature type="transmembrane region" description="Helical" evidence="7">
    <location>
        <begin position="146"/>
        <end position="165"/>
    </location>
</feature>
<keyword evidence="5" id="KW-0175">Coiled coil</keyword>
<feature type="region of interest" description="Disordered" evidence="6">
    <location>
        <begin position="716"/>
        <end position="736"/>
    </location>
</feature>
<accession>A0AA41U0P6</accession>
<feature type="compositionally biased region" description="Pro residues" evidence="6">
    <location>
        <begin position="40"/>
        <end position="51"/>
    </location>
</feature>
<dbReference type="RefSeq" id="WP_235054698.1">
    <property type="nucleotide sequence ID" value="NZ_JAKFHA010000014.1"/>
</dbReference>
<evidence type="ECO:0000313" key="10">
    <source>
        <dbReference type="Proteomes" id="UP001165378"/>
    </source>
</evidence>
<dbReference type="Pfam" id="PF13515">
    <property type="entry name" value="FUSC_2"/>
    <property type="match status" value="1"/>
</dbReference>
<evidence type="ECO:0000256" key="2">
    <source>
        <dbReference type="ARBA" id="ARBA00022692"/>
    </source>
</evidence>
<feature type="transmembrane region" description="Helical" evidence="7">
    <location>
        <begin position="514"/>
        <end position="532"/>
    </location>
</feature>
<evidence type="ECO:0000259" key="8">
    <source>
        <dbReference type="Pfam" id="PF13515"/>
    </source>
</evidence>
<feature type="transmembrane region" description="Helical" evidence="7">
    <location>
        <begin position="172"/>
        <end position="190"/>
    </location>
</feature>
<feature type="domain" description="Integral membrane bound transporter" evidence="8">
    <location>
        <begin position="404"/>
        <end position="527"/>
    </location>
</feature>
<feature type="transmembrane region" description="Helical" evidence="7">
    <location>
        <begin position="482"/>
        <end position="502"/>
    </location>
</feature>
<gene>
    <name evidence="9" type="ORF">LZ495_22770</name>
</gene>
<dbReference type="GO" id="GO:0016020">
    <property type="term" value="C:membrane"/>
    <property type="evidence" value="ECO:0007669"/>
    <property type="project" value="UniProtKB-SubCell"/>
</dbReference>
<feature type="transmembrane region" description="Helical" evidence="7">
    <location>
        <begin position="122"/>
        <end position="140"/>
    </location>
</feature>
<feature type="compositionally biased region" description="Basic and acidic residues" evidence="6">
    <location>
        <begin position="719"/>
        <end position="728"/>
    </location>
</feature>
<evidence type="ECO:0000256" key="4">
    <source>
        <dbReference type="ARBA" id="ARBA00023136"/>
    </source>
</evidence>